<gene>
    <name evidence="4" type="ORF">A7C99_7032</name>
</gene>
<organism evidence="4 5">
    <name type="scientific">Trichophyton rubrum</name>
    <name type="common">Athlete's foot fungus</name>
    <name type="synonym">Epidermophyton rubrum</name>
    <dbReference type="NCBI Taxonomy" id="5551"/>
    <lineage>
        <taxon>Eukaryota</taxon>
        <taxon>Fungi</taxon>
        <taxon>Dikarya</taxon>
        <taxon>Ascomycota</taxon>
        <taxon>Pezizomycotina</taxon>
        <taxon>Eurotiomycetes</taxon>
        <taxon>Eurotiomycetidae</taxon>
        <taxon>Onygenales</taxon>
        <taxon>Arthrodermataceae</taxon>
        <taxon>Trichophyton</taxon>
    </lineage>
</organism>
<comment type="caution">
    <text evidence="4">The sequence shown here is derived from an EMBL/GenBank/DDBJ whole genome shotgun (WGS) entry which is preliminary data.</text>
</comment>
<evidence type="ECO:0000313" key="4">
    <source>
        <dbReference type="EMBL" id="OAL62447.1"/>
    </source>
</evidence>
<dbReference type="InterPro" id="IPR057203">
    <property type="entry name" value="DUF7881"/>
</dbReference>
<protein>
    <submittedName>
        <fullName evidence="4">Uncharacterized protein</fullName>
    </submittedName>
</protein>
<dbReference type="AlphaFoldDB" id="A0A178ET50"/>
<dbReference type="VEuPathDB" id="FungiDB:TERG_03691"/>
<dbReference type="InterPro" id="IPR018800">
    <property type="entry name" value="PRCC"/>
</dbReference>
<feature type="domain" description="DUF7881" evidence="3">
    <location>
        <begin position="426"/>
        <end position="501"/>
    </location>
</feature>
<dbReference type="Pfam" id="PF25324">
    <property type="entry name" value="DUF7881"/>
    <property type="match status" value="1"/>
</dbReference>
<feature type="region of interest" description="Disordered" evidence="1">
    <location>
        <begin position="1"/>
        <end position="224"/>
    </location>
</feature>
<dbReference type="EMBL" id="LHPM01000019">
    <property type="protein sequence ID" value="OAL62447.1"/>
    <property type="molecule type" value="Genomic_DNA"/>
</dbReference>
<feature type="domain" description="HNH nuclease" evidence="2">
    <location>
        <begin position="537"/>
        <end position="615"/>
    </location>
</feature>
<dbReference type="Pfam" id="PF13391">
    <property type="entry name" value="HNH_2"/>
    <property type="match status" value="1"/>
</dbReference>
<dbReference type="VEuPathDB" id="FungiDB:TERG_03690"/>
<dbReference type="GO" id="GO:0005634">
    <property type="term" value="C:nucleus"/>
    <property type="evidence" value="ECO:0007669"/>
    <property type="project" value="TreeGrafter"/>
</dbReference>
<feature type="compositionally biased region" description="Basic and acidic residues" evidence="1">
    <location>
        <begin position="58"/>
        <end position="74"/>
    </location>
</feature>
<dbReference type="PANTHER" id="PTHR13621:SF2">
    <property type="entry name" value="PROLINE-RICH PROTEIN PRCC"/>
    <property type="match status" value="1"/>
</dbReference>
<proteinExistence type="predicted"/>
<feature type="compositionally biased region" description="Polar residues" evidence="1">
    <location>
        <begin position="147"/>
        <end position="158"/>
    </location>
</feature>
<evidence type="ECO:0000259" key="3">
    <source>
        <dbReference type="Pfam" id="PF25324"/>
    </source>
</evidence>
<sequence length="714" mass="77849">MALVTYSDSEGDSDTETKPVEQPKAPRQAPSSSSKPAFKPLVDRGNPRKILVNLSEAKPSDGTDSGQDKEDGPARKRLRTGGGGIFSGFNDMLPAPKRSAQKPVDKSQAGVKKSKPFTLKTSAEPGFDRSERSDSFNISYDEFGKPSSGQDTAQTPSEEASRTPVPEPVFEKKGNAMMFKPLSVARNKPKRKTTAAAQPVSTPKVRAENPQSPVQPEARPETKPKVSLFGLSSGAENIPSTEIIAQNEPYESILYTASSGPSGAPDTEVPDDSIVATTAAYNNSPAPAASSGPQDLASVASDLNLSKSQMRQLLGRDLKGASSKVINFNTDEEYKSNSAYLANTSEAELAAQQHRPVRTVAPGKHSLHQLVNAVASQGDALEESFATGKRNKKEASANRHIYQTLVLAVLAAALSRYKMPRDRAAYRNVRLYDTSTGALIGGFHQNGAITEENLIWILSNVLLVTHDTNTWTIQQRTSGEIVTPSREPVRLGDYDIHSTGTGFWLLASKTRRGIASHSVSGGEDQFRDGVRARDGRCVISGQINLGAPWDDWAGLESAHVFPLEKESLWVQLGYGRLITTMDDTSVEHRINSIQNGLLMSAHFHTRFDQYLFSINPDDGCKIVEFGLNSWGIDGRTLDPVCRNPATRDHVLDELLRWHFRQAVLANMRGAGEPLVKSDFPPGSDMMATLREELYGKERFEMELESRLRPGTTNS</sequence>
<evidence type="ECO:0000256" key="1">
    <source>
        <dbReference type="SAM" id="MobiDB-lite"/>
    </source>
</evidence>
<evidence type="ECO:0000259" key="2">
    <source>
        <dbReference type="Pfam" id="PF13391"/>
    </source>
</evidence>
<dbReference type="Proteomes" id="UP000243015">
    <property type="component" value="Unassembled WGS sequence"/>
</dbReference>
<dbReference type="InterPro" id="IPR003615">
    <property type="entry name" value="HNH_nuc"/>
</dbReference>
<dbReference type="Pfam" id="PF10253">
    <property type="entry name" value="PRCC"/>
    <property type="match status" value="1"/>
</dbReference>
<reference evidence="4 5" key="1">
    <citation type="submission" date="2016-05" db="EMBL/GenBank/DDBJ databases">
        <title>Genome sequencing of Trichophyton rubrum CMCC(F)T1i isolated from hair.</title>
        <authorList>
            <person name="Zhan P."/>
            <person name="Tao Y."/>
            <person name="Liu W."/>
        </authorList>
    </citation>
    <scope>NUCLEOTIDE SEQUENCE [LARGE SCALE GENOMIC DNA]</scope>
    <source>
        <strain evidence="5">CMCC(F)T1i</strain>
    </source>
</reference>
<name>A0A178ET50_TRIRU</name>
<evidence type="ECO:0000313" key="5">
    <source>
        <dbReference type="Proteomes" id="UP000243015"/>
    </source>
</evidence>
<accession>A0A178ET50</accession>
<dbReference type="PANTHER" id="PTHR13621">
    <property type="entry name" value="PROLINE-RICH PROTEIN PRCC"/>
    <property type="match status" value="1"/>
</dbReference>